<evidence type="ECO:0000256" key="1">
    <source>
        <dbReference type="SAM" id="MobiDB-lite"/>
    </source>
</evidence>
<feature type="region of interest" description="Disordered" evidence="1">
    <location>
        <begin position="66"/>
        <end position="142"/>
    </location>
</feature>
<evidence type="ECO:0000256" key="2">
    <source>
        <dbReference type="SAM" id="Phobius"/>
    </source>
</evidence>
<comment type="caution">
    <text evidence="3">The sequence shown here is derived from an EMBL/GenBank/DDBJ whole genome shotgun (WGS) entry which is preliminary data.</text>
</comment>
<keyword evidence="2" id="KW-0812">Transmembrane</keyword>
<evidence type="ECO:0000313" key="3">
    <source>
        <dbReference type="EMBL" id="GGP84723.1"/>
    </source>
</evidence>
<organism evidence="3 4">
    <name type="scientific">Saccharothrix coeruleofusca</name>
    <dbReference type="NCBI Taxonomy" id="33919"/>
    <lineage>
        <taxon>Bacteria</taxon>
        <taxon>Bacillati</taxon>
        <taxon>Actinomycetota</taxon>
        <taxon>Actinomycetes</taxon>
        <taxon>Pseudonocardiales</taxon>
        <taxon>Pseudonocardiaceae</taxon>
        <taxon>Saccharothrix</taxon>
    </lineage>
</organism>
<keyword evidence="2" id="KW-0472">Membrane</keyword>
<keyword evidence="2" id="KW-1133">Transmembrane helix</keyword>
<feature type="transmembrane region" description="Helical" evidence="2">
    <location>
        <begin position="40"/>
        <end position="63"/>
    </location>
</feature>
<dbReference type="AlphaFoldDB" id="A0A918AVY5"/>
<accession>A0A918AVY5</accession>
<proteinExistence type="predicted"/>
<sequence>MLEDELRKTFEELGIQPVPRTFGALDVVHRGRQVKARRRTATVVGSGLGTAALVGAVALTLAFNGQRSEPVGPAGPSEAEVTTTSPQVTPAPETSVQTSPGTPFSGSPTTTIQPSPGSIPSTTPLNPIPTSAGDGPVVTSTS</sequence>
<protein>
    <submittedName>
        <fullName evidence="3">Uncharacterized protein</fullName>
    </submittedName>
</protein>
<dbReference type="Proteomes" id="UP000639606">
    <property type="component" value="Unassembled WGS sequence"/>
</dbReference>
<feature type="compositionally biased region" description="Polar residues" evidence="1">
    <location>
        <begin position="112"/>
        <end position="129"/>
    </location>
</feature>
<dbReference type="EMBL" id="BMRG01000026">
    <property type="protein sequence ID" value="GGP84723.1"/>
    <property type="molecule type" value="Genomic_DNA"/>
</dbReference>
<reference evidence="3" key="1">
    <citation type="journal article" date="2014" name="Int. J. Syst. Evol. Microbiol.">
        <title>Complete genome sequence of Corynebacterium casei LMG S-19264T (=DSM 44701T), isolated from a smear-ripened cheese.</title>
        <authorList>
            <consortium name="US DOE Joint Genome Institute (JGI-PGF)"/>
            <person name="Walter F."/>
            <person name="Albersmeier A."/>
            <person name="Kalinowski J."/>
            <person name="Ruckert C."/>
        </authorList>
    </citation>
    <scope>NUCLEOTIDE SEQUENCE</scope>
    <source>
        <strain evidence="3">JCM 3313</strain>
    </source>
</reference>
<gene>
    <name evidence="3" type="ORF">GCM10010185_68290</name>
</gene>
<feature type="compositionally biased region" description="Low complexity" evidence="1">
    <location>
        <begin position="98"/>
        <end position="111"/>
    </location>
</feature>
<keyword evidence="4" id="KW-1185">Reference proteome</keyword>
<dbReference type="RefSeq" id="WP_189227481.1">
    <property type="nucleotide sequence ID" value="NZ_BMRG01000026.1"/>
</dbReference>
<name>A0A918AVY5_9PSEU</name>
<reference evidence="3" key="2">
    <citation type="submission" date="2020-09" db="EMBL/GenBank/DDBJ databases">
        <authorList>
            <person name="Sun Q."/>
            <person name="Ohkuma M."/>
        </authorList>
    </citation>
    <scope>NUCLEOTIDE SEQUENCE</scope>
    <source>
        <strain evidence="3">JCM 3313</strain>
    </source>
</reference>
<evidence type="ECO:0000313" key="4">
    <source>
        <dbReference type="Proteomes" id="UP000639606"/>
    </source>
</evidence>
<feature type="compositionally biased region" description="Polar residues" evidence="1">
    <location>
        <begin position="80"/>
        <end position="97"/>
    </location>
</feature>